<evidence type="ECO:0000256" key="1">
    <source>
        <dbReference type="ARBA" id="ARBA00006247"/>
    </source>
</evidence>
<dbReference type="InterPro" id="IPR002933">
    <property type="entry name" value="Peptidase_M20"/>
</dbReference>
<comment type="similarity">
    <text evidence="1 2">Belongs to the peptidase M20A family.</text>
</comment>
<reference evidence="4 5" key="1">
    <citation type="submission" date="2016-07" db="EMBL/GenBank/DDBJ databases">
        <title>Pervasive Adenine N6-methylation of Active Genes in Fungi.</title>
        <authorList>
            <consortium name="DOE Joint Genome Institute"/>
            <person name="Mondo S.J."/>
            <person name="Dannebaum R.O."/>
            <person name="Kuo R.C."/>
            <person name="Labutti K."/>
            <person name="Haridas S."/>
            <person name="Kuo A."/>
            <person name="Salamov A."/>
            <person name="Ahrendt S.R."/>
            <person name="Lipzen A."/>
            <person name="Sullivan W."/>
            <person name="Andreopoulos W.B."/>
            <person name="Clum A."/>
            <person name="Lindquist E."/>
            <person name="Daum C."/>
            <person name="Ramamoorthy G.K."/>
            <person name="Gryganskyi A."/>
            <person name="Culley D."/>
            <person name="Magnuson J.K."/>
            <person name="James T.Y."/>
            <person name="O'Malley M.A."/>
            <person name="Stajich J.E."/>
            <person name="Spatafora J.W."/>
            <person name="Visel A."/>
            <person name="Grigoriev I.V."/>
        </authorList>
    </citation>
    <scope>NUCLEOTIDE SEQUENCE [LARGE SCALE GENOMIC DNA]</scope>
    <source>
        <strain evidence="4 5">NRRL 2496</strain>
    </source>
</reference>
<evidence type="ECO:0000256" key="2">
    <source>
        <dbReference type="PIRNR" id="PIRNR037226"/>
    </source>
</evidence>
<name>A0A1X2HPD8_SYNRA</name>
<dbReference type="OMA" id="HYAITDT"/>
<dbReference type="FunFam" id="3.30.70.360:FF:000004">
    <property type="entry name" value="Peptidase M20 domain-containing protein 2"/>
    <property type="match status" value="1"/>
</dbReference>
<dbReference type="CDD" id="cd05672">
    <property type="entry name" value="M20_ACY1L2-like"/>
    <property type="match status" value="1"/>
</dbReference>
<dbReference type="STRING" id="13706.A0A1X2HPD8"/>
<dbReference type="NCBIfam" id="TIGR01891">
    <property type="entry name" value="amidohydrolases"/>
    <property type="match status" value="1"/>
</dbReference>
<dbReference type="OrthoDB" id="6119954at2759"/>
<dbReference type="InterPro" id="IPR017144">
    <property type="entry name" value="Xaa-Arg_dipeptidase"/>
</dbReference>
<accession>A0A1X2HPD8</accession>
<organism evidence="4 5">
    <name type="scientific">Syncephalastrum racemosum</name>
    <name type="common">Filamentous fungus</name>
    <dbReference type="NCBI Taxonomy" id="13706"/>
    <lineage>
        <taxon>Eukaryota</taxon>
        <taxon>Fungi</taxon>
        <taxon>Fungi incertae sedis</taxon>
        <taxon>Mucoromycota</taxon>
        <taxon>Mucoromycotina</taxon>
        <taxon>Mucoromycetes</taxon>
        <taxon>Mucorales</taxon>
        <taxon>Syncephalastraceae</taxon>
        <taxon>Syncephalastrum</taxon>
    </lineage>
</organism>
<dbReference type="InterPro" id="IPR052030">
    <property type="entry name" value="Peptidase_M20/M20A_hydrolases"/>
</dbReference>
<keyword evidence="5" id="KW-1185">Reference proteome</keyword>
<dbReference type="Pfam" id="PF07687">
    <property type="entry name" value="M20_dimer"/>
    <property type="match status" value="1"/>
</dbReference>
<dbReference type="Pfam" id="PF01546">
    <property type="entry name" value="Peptidase_M20"/>
    <property type="match status" value="1"/>
</dbReference>
<dbReference type="EMBL" id="MCGN01000002">
    <property type="protein sequence ID" value="ORZ01244.1"/>
    <property type="molecule type" value="Genomic_DNA"/>
</dbReference>
<dbReference type="SUPFAM" id="SSF55031">
    <property type="entry name" value="Bacterial exopeptidase dimerisation domain"/>
    <property type="match status" value="1"/>
</dbReference>
<dbReference type="GO" id="GO:0016805">
    <property type="term" value="F:dipeptidase activity"/>
    <property type="evidence" value="ECO:0007669"/>
    <property type="project" value="InterPro"/>
</dbReference>
<evidence type="ECO:0000313" key="4">
    <source>
        <dbReference type="EMBL" id="ORZ01244.1"/>
    </source>
</evidence>
<comment type="caution">
    <text evidence="4">The sequence shown here is derived from an EMBL/GenBank/DDBJ whole genome shotgun (WGS) entry which is preliminary data.</text>
</comment>
<dbReference type="InterPro" id="IPR017439">
    <property type="entry name" value="Amidohydrolase"/>
</dbReference>
<evidence type="ECO:0000313" key="5">
    <source>
        <dbReference type="Proteomes" id="UP000242180"/>
    </source>
</evidence>
<dbReference type="PANTHER" id="PTHR30575">
    <property type="entry name" value="PEPTIDASE M20"/>
    <property type="match status" value="1"/>
</dbReference>
<dbReference type="InParanoid" id="A0A1X2HPD8"/>
<dbReference type="PIRSF" id="PIRSF037226">
    <property type="entry name" value="Amidohydrolase_ACY1L2_prd"/>
    <property type="match status" value="1"/>
</dbReference>
<gene>
    <name evidence="4" type="ORF">BCR43DRAFT_512144</name>
</gene>
<evidence type="ECO:0000259" key="3">
    <source>
        <dbReference type="Pfam" id="PF07687"/>
    </source>
</evidence>
<dbReference type="AlphaFoldDB" id="A0A1X2HPD8"/>
<dbReference type="Gene3D" id="3.40.630.10">
    <property type="entry name" value="Zn peptidases"/>
    <property type="match status" value="1"/>
</dbReference>
<protein>
    <recommendedName>
        <fullName evidence="2">Peptidase M20 domain-containing protein 2</fullName>
    </recommendedName>
</protein>
<dbReference type="PANTHER" id="PTHR30575:SF0">
    <property type="entry name" value="XAA-ARG DIPEPTIDASE"/>
    <property type="match status" value="1"/>
</dbReference>
<proteinExistence type="inferred from homology"/>
<dbReference type="SUPFAM" id="SSF53187">
    <property type="entry name" value="Zn-dependent exopeptidases"/>
    <property type="match status" value="1"/>
</dbReference>
<sequence>MLETTTSTAPPTYEQVQDAVDISNGADPEVVQSVIYAAIEEVSKELFTINQDLHANPELGMQEHHAHQLLTDYLEKKGFTVTRHAYDMETAFTAEFSRGEGRRVGFCSEYDALPKIGHACGHNLIAIGGLACAIAVKALLESGLASGKVILYGTPAEERFIGKVIMVNKRAFQDNVDVCLMLHPAAYDLQYGAMTAAQDITIECRGKPSHAGATPWEGVNALDAIVQIWNNISMLRQQLKPTDRVHGIITHGGDAPNVIPEYTSAMFYVRTPKATDIERVMKKVEKCVEAAGTATGCEVTYKWRELGTTRDVVQNGVMADMYSKYLEKEGITFLPRHIQENNLMGGSTDMGTVSYCKPTIHPMYAINKTTAANHTTEFTKAAGTPMAHDDTIRASKGLAMAGALVLVDENYYQAVKADFEQNVPEEYRIL</sequence>
<feature type="domain" description="Peptidase M20 dimerisation" evidence="3">
    <location>
        <begin position="200"/>
        <end position="291"/>
    </location>
</feature>
<dbReference type="InterPro" id="IPR036264">
    <property type="entry name" value="Bact_exopeptidase_dim_dom"/>
</dbReference>
<dbReference type="Gene3D" id="3.30.70.360">
    <property type="match status" value="1"/>
</dbReference>
<dbReference type="Proteomes" id="UP000242180">
    <property type="component" value="Unassembled WGS sequence"/>
</dbReference>
<dbReference type="InterPro" id="IPR011650">
    <property type="entry name" value="Peptidase_M20_dimer"/>
</dbReference>